<dbReference type="AlphaFoldDB" id="A0AAN6UWW7"/>
<feature type="compositionally biased region" description="Basic and acidic residues" evidence="4">
    <location>
        <begin position="183"/>
        <end position="193"/>
    </location>
</feature>
<dbReference type="RefSeq" id="XP_062633820.1">
    <property type="nucleotide sequence ID" value="XM_062784755.1"/>
</dbReference>
<dbReference type="InterPro" id="IPR001005">
    <property type="entry name" value="SANT/Myb"/>
</dbReference>
<dbReference type="PANTHER" id="PTHR46380">
    <property type="entry name" value="CYCLIN-D-BINDING MYB-LIKE TRANSCRIPTION FACTOR 1"/>
    <property type="match status" value="1"/>
</dbReference>
<feature type="compositionally biased region" description="Basic and acidic residues" evidence="4">
    <location>
        <begin position="147"/>
        <end position="167"/>
    </location>
</feature>
<dbReference type="InterPro" id="IPR051651">
    <property type="entry name" value="DMTF1_DNA-bind_reg"/>
</dbReference>
<feature type="compositionally biased region" description="Low complexity" evidence="4">
    <location>
        <begin position="1081"/>
        <end position="1102"/>
    </location>
</feature>
<dbReference type="Gene3D" id="1.10.10.60">
    <property type="entry name" value="Homeodomain-like"/>
    <property type="match status" value="2"/>
</dbReference>
<comment type="subcellular location">
    <subcellularLocation>
        <location evidence="1">Nucleus</location>
    </subcellularLocation>
</comment>
<dbReference type="InterPro" id="IPR009057">
    <property type="entry name" value="Homeodomain-like_sf"/>
</dbReference>
<feature type="compositionally biased region" description="Basic residues" evidence="4">
    <location>
        <begin position="1147"/>
        <end position="1156"/>
    </location>
</feature>
<feature type="compositionally biased region" description="Basic residues" evidence="4">
    <location>
        <begin position="920"/>
        <end position="931"/>
    </location>
</feature>
<feature type="compositionally biased region" description="Basic residues" evidence="4">
    <location>
        <begin position="275"/>
        <end position="291"/>
    </location>
</feature>
<evidence type="ECO:0000256" key="4">
    <source>
        <dbReference type="SAM" id="MobiDB-lite"/>
    </source>
</evidence>
<feature type="region of interest" description="Disordered" evidence="4">
    <location>
        <begin position="495"/>
        <end position="595"/>
    </location>
</feature>
<sequence length="1267" mass="140402">MGNESSRPESPPGNRSRSLSPLPRAHQLLPEAGTDENDDASASVPPSTMPVPRIRRNDDLGLPYPPGDPGTLSWHRRRKRSRSRSPESHRYPSLPPGGLPSNASQPVGSVGRSTSPDGQVYSATQPEKSLSKHKIKREKKRQAALKRAADEMYKEGKEATAIRREYLRNIQRQRAPSPPAVRRPADGRHRDASEDATDAEEVTPAPDSPPKLSKRQRKKAKAAAREAARREEEERQRQQRQRQQEEEQNYEEEELPVVTSDLPANDNETLASTQSHKRGRRGSGAKSRKKSRTSEVSDGEYVDGVLEASRELRGDHLPVNAADPVLEMSGALVADAERPNSDSGYAEADGQGPALPKPVDEMDLDELPYELPYDNGKQYLPDGGHDPAAGDNVGFAGGEDEDFVLNVDQYTPAGDQYTADDQYSAVGSGGGTDENDDISVVSDGQRSQVAPEGMPEYGHGDIDLAEVHGGTEDLAPQPPSPELDSNVLVSSAQANVAPKSAKRKAKQPFVSTEEEENAQAFAELPQAEATPNLRQSTRQRKVLVPIVEDGADAPPSSSPIPWRTKKPKRQPAPDSIGYDSDEEVPERGQYRSGPLSDIEQGQITRAVDRFRNNEELTQEELNRMIHLNPQTSSDTIVRRFWSTIQDACPSRPRRKLISWTRQRFHNWAGRGTWTPEQDEELVELVEKHGKKWSYIAGLINRYQKDVRDRWRNYLVCRGMLKTEYWTEAEEDQLRALVESAVDAIQKEMPENSTKSAEELINWLTISEAMGHTRSRLQCIEKWKRIRATEPVADKVPTVLPAGNSWRLKKARDDLRRISPEVKYRLLCAVRDSQAGTDSRIDWKAIVSGTFRGRYERQALVVTWGRMRKAVPRWEYKTTRDCARYLCEMYESEGRFGSADQEEGDEDQEEGGPAAADARPASKRSQKGKKKGKEPVRPVPEEDDAGAEAEDAALLSEEDDDNRATPEVSLPGRWGSQNGTPATRTAASTRVASPELDSGLYIEPKSEEEVEPELPTASPPILTYLSQSRSRRRRDKKAQRSDEANPEDEQHEHGNADDARRREVFPSDEPETTRTRRRGRRASAAAAATAEQEPEQDQQQKQEPPNEEQEQEQRMVILPSSSPVPVSRLPATQPNPTTTSAALSNKTKTPKSAKRPRPASQPNGNGNDNADNASRDIFDTPPTSSPRKKQRTFKSLGSSLRTTQRTAKGGGRLSGSNGGGRVSGGFGDDGADDRPAGSWSALSSDLDDDMEDIPAMLPSSARRMGRSR</sequence>
<feature type="compositionally biased region" description="Polar residues" evidence="4">
    <location>
        <begin position="1192"/>
        <end position="1205"/>
    </location>
</feature>
<evidence type="ECO:0008006" key="9">
    <source>
        <dbReference type="Google" id="ProtNLM"/>
    </source>
</evidence>
<dbReference type="Proteomes" id="UP001302676">
    <property type="component" value="Unassembled WGS sequence"/>
</dbReference>
<dbReference type="EMBL" id="MU853631">
    <property type="protein sequence ID" value="KAK4140449.1"/>
    <property type="molecule type" value="Genomic_DNA"/>
</dbReference>
<feature type="compositionally biased region" description="Low complexity" evidence="4">
    <location>
        <begin position="979"/>
        <end position="993"/>
    </location>
</feature>
<dbReference type="Pfam" id="PF13921">
    <property type="entry name" value="Myb_DNA-bind_6"/>
    <property type="match status" value="1"/>
</dbReference>
<feature type="compositionally biased region" description="Acidic residues" evidence="4">
    <location>
        <begin position="246"/>
        <end position="255"/>
    </location>
</feature>
<feature type="compositionally biased region" description="Low complexity" evidence="4">
    <location>
        <begin position="1117"/>
        <end position="1129"/>
    </location>
</feature>
<feature type="compositionally biased region" description="Polar residues" evidence="4">
    <location>
        <begin position="1131"/>
        <end position="1146"/>
    </location>
</feature>
<feature type="domain" description="HTH myb-type" evidence="6">
    <location>
        <begin position="670"/>
        <end position="718"/>
    </location>
</feature>
<dbReference type="SUPFAM" id="SSF46689">
    <property type="entry name" value="Homeodomain-like"/>
    <property type="match status" value="2"/>
</dbReference>
<protein>
    <recommendedName>
        <fullName evidence="9">Myb transcription factor</fullName>
    </recommendedName>
</protein>
<feature type="region of interest" description="Disordered" evidence="4">
    <location>
        <begin position="1"/>
        <end position="303"/>
    </location>
</feature>
<evidence type="ECO:0000259" key="5">
    <source>
        <dbReference type="PROSITE" id="PS50090"/>
    </source>
</evidence>
<reference evidence="7" key="1">
    <citation type="journal article" date="2023" name="Mol. Phylogenet. Evol.">
        <title>Genome-scale phylogeny and comparative genomics of the fungal order Sordariales.</title>
        <authorList>
            <person name="Hensen N."/>
            <person name="Bonometti L."/>
            <person name="Westerberg I."/>
            <person name="Brannstrom I.O."/>
            <person name="Guillou S."/>
            <person name="Cros-Aarteil S."/>
            <person name="Calhoun S."/>
            <person name="Haridas S."/>
            <person name="Kuo A."/>
            <person name="Mondo S."/>
            <person name="Pangilinan J."/>
            <person name="Riley R."/>
            <person name="LaButti K."/>
            <person name="Andreopoulos B."/>
            <person name="Lipzen A."/>
            <person name="Chen C."/>
            <person name="Yan M."/>
            <person name="Daum C."/>
            <person name="Ng V."/>
            <person name="Clum A."/>
            <person name="Steindorff A."/>
            <person name="Ohm R.A."/>
            <person name="Martin F."/>
            <person name="Silar P."/>
            <person name="Natvig D.O."/>
            <person name="Lalanne C."/>
            <person name="Gautier V."/>
            <person name="Ament-Velasquez S.L."/>
            <person name="Kruys A."/>
            <person name="Hutchinson M.I."/>
            <person name="Powell A.J."/>
            <person name="Barry K."/>
            <person name="Miller A.N."/>
            <person name="Grigoriev I.V."/>
            <person name="Debuchy R."/>
            <person name="Gladieux P."/>
            <person name="Hiltunen Thoren M."/>
            <person name="Johannesson H."/>
        </authorList>
    </citation>
    <scope>NUCLEOTIDE SEQUENCE</scope>
    <source>
        <strain evidence="7">CBS 141.50</strain>
    </source>
</reference>
<accession>A0AAN6UWW7</accession>
<feature type="compositionally biased region" description="Gly residues" evidence="4">
    <location>
        <begin position="1207"/>
        <end position="1227"/>
    </location>
</feature>
<feature type="compositionally biased region" description="Acidic residues" evidence="4">
    <location>
        <begin position="940"/>
        <end position="960"/>
    </location>
</feature>
<feature type="compositionally biased region" description="Basic residues" evidence="4">
    <location>
        <begin position="131"/>
        <end position="144"/>
    </location>
</feature>
<feature type="compositionally biased region" description="Basic residues" evidence="4">
    <location>
        <begin position="212"/>
        <end position="222"/>
    </location>
</feature>
<evidence type="ECO:0000256" key="3">
    <source>
        <dbReference type="ARBA" id="ARBA00023242"/>
    </source>
</evidence>
<feature type="compositionally biased region" description="Basic residues" evidence="4">
    <location>
        <begin position="74"/>
        <end position="83"/>
    </location>
</feature>
<dbReference type="GO" id="GO:0005634">
    <property type="term" value="C:nucleus"/>
    <property type="evidence" value="ECO:0007669"/>
    <property type="project" value="UniProtKB-SubCell"/>
</dbReference>
<feature type="compositionally biased region" description="Basic and acidic residues" evidence="4">
    <location>
        <begin position="1037"/>
        <end position="1064"/>
    </location>
</feature>
<feature type="domain" description="Myb-like" evidence="5">
    <location>
        <begin position="670"/>
        <end position="714"/>
    </location>
</feature>
<dbReference type="GO" id="GO:0000976">
    <property type="term" value="F:transcription cis-regulatory region binding"/>
    <property type="evidence" value="ECO:0007669"/>
    <property type="project" value="TreeGrafter"/>
</dbReference>
<keyword evidence="3" id="KW-0539">Nucleus</keyword>
<feature type="compositionally biased region" description="Acidic residues" evidence="4">
    <location>
        <begin position="899"/>
        <end position="909"/>
    </location>
</feature>
<feature type="region of interest" description="Disordered" evidence="4">
    <location>
        <begin position="413"/>
        <end position="464"/>
    </location>
</feature>
<comment type="caution">
    <text evidence="7">The sequence shown here is derived from an EMBL/GenBank/DDBJ whole genome shotgun (WGS) entry which is preliminary data.</text>
</comment>
<dbReference type="CDD" id="cd00167">
    <property type="entry name" value="SANT"/>
    <property type="match status" value="2"/>
</dbReference>
<dbReference type="GeneID" id="87821368"/>
<feature type="compositionally biased region" description="Polar residues" evidence="4">
    <location>
        <begin position="101"/>
        <end position="128"/>
    </location>
</feature>
<evidence type="ECO:0000259" key="6">
    <source>
        <dbReference type="PROSITE" id="PS51294"/>
    </source>
</evidence>
<organism evidence="7 8">
    <name type="scientific">Dichotomopilus funicola</name>
    <dbReference type="NCBI Taxonomy" id="1934379"/>
    <lineage>
        <taxon>Eukaryota</taxon>
        <taxon>Fungi</taxon>
        <taxon>Dikarya</taxon>
        <taxon>Ascomycota</taxon>
        <taxon>Pezizomycotina</taxon>
        <taxon>Sordariomycetes</taxon>
        <taxon>Sordariomycetidae</taxon>
        <taxon>Sordariales</taxon>
        <taxon>Chaetomiaceae</taxon>
        <taxon>Dichotomopilus</taxon>
    </lineage>
</organism>
<dbReference type="PROSITE" id="PS51294">
    <property type="entry name" value="HTH_MYB"/>
    <property type="match status" value="1"/>
</dbReference>
<evidence type="ECO:0000256" key="2">
    <source>
        <dbReference type="ARBA" id="ARBA00023125"/>
    </source>
</evidence>
<feature type="compositionally biased region" description="Low complexity" evidence="4">
    <location>
        <begin position="1162"/>
        <end position="1171"/>
    </location>
</feature>
<feature type="region of interest" description="Disordered" evidence="4">
    <location>
        <begin position="334"/>
        <end position="399"/>
    </location>
</feature>
<feature type="region of interest" description="Disordered" evidence="4">
    <location>
        <begin position="894"/>
        <end position="1267"/>
    </location>
</feature>
<keyword evidence="2" id="KW-0238">DNA-binding</keyword>
<reference evidence="7" key="2">
    <citation type="submission" date="2023-05" db="EMBL/GenBank/DDBJ databases">
        <authorList>
            <consortium name="Lawrence Berkeley National Laboratory"/>
            <person name="Steindorff A."/>
            <person name="Hensen N."/>
            <person name="Bonometti L."/>
            <person name="Westerberg I."/>
            <person name="Brannstrom I.O."/>
            <person name="Guillou S."/>
            <person name="Cros-Aarteil S."/>
            <person name="Calhoun S."/>
            <person name="Haridas S."/>
            <person name="Kuo A."/>
            <person name="Mondo S."/>
            <person name="Pangilinan J."/>
            <person name="Riley R."/>
            <person name="Labutti K."/>
            <person name="Andreopoulos B."/>
            <person name="Lipzen A."/>
            <person name="Chen C."/>
            <person name="Yanf M."/>
            <person name="Daum C."/>
            <person name="Ng V."/>
            <person name="Clum A."/>
            <person name="Ohm R."/>
            <person name="Martin F."/>
            <person name="Silar P."/>
            <person name="Natvig D."/>
            <person name="Lalanne C."/>
            <person name="Gautier V."/>
            <person name="Ament-Velasquez S.L."/>
            <person name="Kruys A."/>
            <person name="Hutchinson M.I."/>
            <person name="Powell A.J."/>
            <person name="Barry K."/>
            <person name="Miller A.N."/>
            <person name="Grigoriev I.V."/>
            <person name="Debuchy R."/>
            <person name="Gladieux P."/>
            <person name="Thoren M.H."/>
            <person name="Johannesson H."/>
        </authorList>
    </citation>
    <scope>NUCLEOTIDE SEQUENCE</scope>
    <source>
        <strain evidence="7">CBS 141.50</strain>
    </source>
</reference>
<evidence type="ECO:0000256" key="1">
    <source>
        <dbReference type="ARBA" id="ARBA00004123"/>
    </source>
</evidence>
<dbReference type="SMART" id="SM00717">
    <property type="entry name" value="SANT"/>
    <property type="match status" value="2"/>
</dbReference>
<dbReference type="GO" id="GO:0003700">
    <property type="term" value="F:DNA-binding transcription factor activity"/>
    <property type="evidence" value="ECO:0007669"/>
    <property type="project" value="TreeGrafter"/>
</dbReference>
<name>A0AAN6UWW7_9PEZI</name>
<feature type="compositionally biased region" description="Basic and acidic residues" evidence="4">
    <location>
        <begin position="223"/>
        <end position="245"/>
    </location>
</feature>
<evidence type="ECO:0000313" key="8">
    <source>
        <dbReference type="Proteomes" id="UP001302676"/>
    </source>
</evidence>
<evidence type="ECO:0000313" key="7">
    <source>
        <dbReference type="EMBL" id="KAK4140449.1"/>
    </source>
</evidence>
<proteinExistence type="predicted"/>
<gene>
    <name evidence="7" type="ORF">C8A04DRAFT_39904</name>
</gene>
<keyword evidence="8" id="KW-1185">Reference proteome</keyword>
<dbReference type="PANTHER" id="PTHR46380:SF2">
    <property type="entry name" value="CYCLIN-D-BINDING MYB-LIKE TRANSCRIPTION FACTOR 1"/>
    <property type="match status" value="1"/>
</dbReference>
<dbReference type="PROSITE" id="PS50090">
    <property type="entry name" value="MYB_LIKE"/>
    <property type="match status" value="2"/>
</dbReference>
<feature type="domain" description="Myb-like" evidence="5">
    <location>
        <begin position="717"/>
        <end position="786"/>
    </location>
</feature>
<dbReference type="InterPro" id="IPR017930">
    <property type="entry name" value="Myb_dom"/>
</dbReference>